<dbReference type="RefSeq" id="WP_120401898.1">
    <property type="nucleotide sequence ID" value="NZ_RAXV01000008.1"/>
</dbReference>
<dbReference type="InterPro" id="IPR011050">
    <property type="entry name" value="Pectin_lyase_fold/virulence"/>
</dbReference>
<protein>
    <submittedName>
        <fullName evidence="3">CSLREA domain-containing protein</fullName>
    </submittedName>
</protein>
<evidence type="ECO:0000256" key="2">
    <source>
        <dbReference type="SAM" id="SignalP"/>
    </source>
</evidence>
<keyword evidence="1" id="KW-0472">Membrane</keyword>
<keyword evidence="4" id="KW-1185">Reference proteome</keyword>
<dbReference type="NCBIfam" id="TIGR04214">
    <property type="entry name" value="CSLREA_Nterm"/>
    <property type="match status" value="1"/>
</dbReference>
<sequence>MKNYKKGLLGVMVLTAMSLMAAEERTIVVNTFADENGENSNNCSLREALVAAKKNAAYGGCSQGNTNITQQDIIQLDAGTYVLKHGELQPDSFVQIRGKSRDNYDKKHVLSGYYPAYEDIKTTIDAGSQSRLFNTSATFAALTLTDLALKNGQADYGGAILAGGDLTLNRAAILNSAATEAGGAIFNATQSGEKSLTIAGSLLQANQSKKGSVLAMDCIANFSSSKPNISITQSSMIKNGNSSSVSVLDFCGTASAKISTSTLAQNIASSANGALIKMVSEGNQLVGASSSLLLMNNTIVENDVYTALNYDNNGAKYLAYNVLAYNGRNIANAKSCRYKNNETPPDSIIIDAYVNALELGTEKCDLPKAALDQAVDIKKNLDVSSIAMSNILSNLMPSSEYNVFLPLYYPKPYAKGNDLINFSELGCGKSDGSEFILDQRGLERVVDGTLILNPDQRNLCEIGSVEMMNLTAADVDELKNISLINLVDGYQAKLDQLKKDVVNPDLSKFKIANQADVDQLELYLTSLKKNLKYRGIYFDPFKLALEAEKAADSAGNRTLKILNTDNYNVSVKTLGLGTDITVNSGVPTVVNLDPDSDLVCQWNADLKEIIIYRTGANTTVSGVQGYCAYTLTEKADPANPSAVLASSSGILKTEIQNLPPVAVADIYEINSSNNLSVRVNPLENDHDRGDGPDELVPAGKHIWHQNAEGKNIPIKFGTMPAGITWKAELSGPCPNAFARETCYGGTIEFTVKNNLSQFDYKIPYIVFDSDEQQSNETIITLKNTAKNTNTSSSGGGSIGVFGLIGLFGLAMMRRMRKS</sequence>
<gene>
    <name evidence="3" type="ORF">D7V32_05450</name>
</gene>
<dbReference type="SUPFAM" id="SSF51126">
    <property type="entry name" value="Pectin lyase-like"/>
    <property type="match status" value="1"/>
</dbReference>
<dbReference type="AlphaFoldDB" id="A0A3A8EEW8"/>
<name>A0A3A8EEW8_9GAMM</name>
<dbReference type="OrthoDB" id="6711740at2"/>
<keyword evidence="1" id="KW-0812">Transmembrane</keyword>
<accession>A0A3A8EEW8</accession>
<organism evidence="3 4">
    <name type="scientific">Acinetobacter tianfuensis</name>
    <dbReference type="NCBI Taxonomy" id="2419603"/>
    <lineage>
        <taxon>Bacteria</taxon>
        <taxon>Pseudomonadati</taxon>
        <taxon>Pseudomonadota</taxon>
        <taxon>Gammaproteobacteria</taxon>
        <taxon>Moraxellales</taxon>
        <taxon>Moraxellaceae</taxon>
        <taxon>Acinetobacter</taxon>
    </lineage>
</organism>
<evidence type="ECO:0000313" key="4">
    <source>
        <dbReference type="Proteomes" id="UP000282388"/>
    </source>
</evidence>
<reference evidence="3 4" key="1">
    <citation type="submission" date="2018-09" db="EMBL/GenBank/DDBJ databases">
        <title>The draft genome of Acinetobacter spp. strains.</title>
        <authorList>
            <person name="Qin J."/>
            <person name="Feng Y."/>
            <person name="Zong Z."/>
        </authorList>
    </citation>
    <scope>NUCLEOTIDE SEQUENCE [LARGE SCALE GENOMIC DNA]</scope>
    <source>
        <strain evidence="3 4">WCHAc060012</strain>
    </source>
</reference>
<evidence type="ECO:0000256" key="1">
    <source>
        <dbReference type="SAM" id="Phobius"/>
    </source>
</evidence>
<evidence type="ECO:0000313" key="3">
    <source>
        <dbReference type="EMBL" id="RKG32638.1"/>
    </source>
</evidence>
<comment type="caution">
    <text evidence="3">The sequence shown here is derived from an EMBL/GenBank/DDBJ whole genome shotgun (WGS) entry which is preliminary data.</text>
</comment>
<feature type="transmembrane region" description="Helical" evidence="1">
    <location>
        <begin position="794"/>
        <end position="812"/>
    </location>
</feature>
<keyword evidence="1" id="KW-1133">Transmembrane helix</keyword>
<keyword evidence="2" id="KW-0732">Signal</keyword>
<dbReference type="Proteomes" id="UP000282388">
    <property type="component" value="Unassembled WGS sequence"/>
</dbReference>
<feature type="signal peptide" evidence="2">
    <location>
        <begin position="1"/>
        <end position="21"/>
    </location>
</feature>
<proteinExistence type="predicted"/>
<dbReference type="InterPro" id="IPR026457">
    <property type="entry name" value="CSLREA_Nterm"/>
</dbReference>
<dbReference type="EMBL" id="RAXV01000008">
    <property type="protein sequence ID" value="RKG32638.1"/>
    <property type="molecule type" value="Genomic_DNA"/>
</dbReference>
<feature type="chain" id="PRO_5017205342" evidence="2">
    <location>
        <begin position="22"/>
        <end position="818"/>
    </location>
</feature>